<feature type="region of interest" description="Disordered" evidence="2">
    <location>
        <begin position="87"/>
        <end position="123"/>
    </location>
</feature>
<feature type="compositionally biased region" description="Basic and acidic residues" evidence="2">
    <location>
        <begin position="112"/>
        <end position="123"/>
    </location>
</feature>
<dbReference type="EMBL" id="OV696693">
    <property type="protein sequence ID" value="CAH1272828.1"/>
    <property type="molecule type" value="Genomic_DNA"/>
</dbReference>
<dbReference type="Pfam" id="PF03445">
    <property type="entry name" value="DUF294"/>
    <property type="match status" value="1"/>
</dbReference>
<protein>
    <submittedName>
        <fullName evidence="4">KLC1 protein</fullName>
    </submittedName>
</protein>
<evidence type="ECO:0000256" key="2">
    <source>
        <dbReference type="SAM" id="MobiDB-lite"/>
    </source>
</evidence>
<reference evidence="4" key="1">
    <citation type="submission" date="2022-01" db="EMBL/GenBank/DDBJ databases">
        <authorList>
            <person name="Braso-Vives M."/>
        </authorList>
    </citation>
    <scope>NUCLEOTIDE SEQUENCE</scope>
</reference>
<dbReference type="PROSITE" id="PS50005">
    <property type="entry name" value="TPR"/>
    <property type="match status" value="1"/>
</dbReference>
<dbReference type="Pfam" id="PF13374">
    <property type="entry name" value="TPR_10"/>
    <property type="match status" value="1"/>
</dbReference>
<evidence type="ECO:0000259" key="3">
    <source>
        <dbReference type="Pfam" id="PF03445"/>
    </source>
</evidence>
<dbReference type="PANTHER" id="PTHR19959:SF119">
    <property type="entry name" value="FUNGAL LIPASE-LIKE DOMAIN-CONTAINING PROTEIN"/>
    <property type="match status" value="1"/>
</dbReference>
<name>A0A8K0F2S1_BRALA</name>
<keyword evidence="1" id="KW-0802">TPR repeat</keyword>
<organism evidence="4 5">
    <name type="scientific">Branchiostoma lanceolatum</name>
    <name type="common">Common lancelet</name>
    <name type="synonym">Amphioxus lanceolatum</name>
    <dbReference type="NCBI Taxonomy" id="7740"/>
    <lineage>
        <taxon>Eukaryota</taxon>
        <taxon>Metazoa</taxon>
        <taxon>Chordata</taxon>
        <taxon>Cephalochordata</taxon>
        <taxon>Leptocardii</taxon>
        <taxon>Amphioxiformes</taxon>
        <taxon>Branchiostomatidae</taxon>
        <taxon>Branchiostoma</taxon>
    </lineage>
</organism>
<dbReference type="Pfam" id="PF13424">
    <property type="entry name" value="TPR_12"/>
    <property type="match status" value="1"/>
</dbReference>
<dbReference type="InterPro" id="IPR005105">
    <property type="entry name" value="GlnD_Uridyltrans_N"/>
</dbReference>
<dbReference type="GO" id="GO:0008773">
    <property type="term" value="F:[protein-PII] uridylyltransferase activity"/>
    <property type="evidence" value="ECO:0007669"/>
    <property type="project" value="InterPro"/>
</dbReference>
<dbReference type="InterPro" id="IPR019734">
    <property type="entry name" value="TPR_rpt"/>
</dbReference>
<feature type="region of interest" description="Disordered" evidence="2">
    <location>
        <begin position="868"/>
        <end position="894"/>
    </location>
</feature>
<feature type="repeat" description="TPR" evidence="1">
    <location>
        <begin position="787"/>
        <end position="820"/>
    </location>
</feature>
<dbReference type="Proteomes" id="UP000838412">
    <property type="component" value="Chromosome 8"/>
</dbReference>
<feature type="domain" description="Protein-PII uridylyltransferase N-terminal" evidence="3">
    <location>
        <begin position="295"/>
        <end position="392"/>
    </location>
</feature>
<dbReference type="OrthoDB" id="626167at2759"/>
<dbReference type="SMART" id="SM00028">
    <property type="entry name" value="TPR"/>
    <property type="match status" value="5"/>
</dbReference>
<dbReference type="InterPro" id="IPR011990">
    <property type="entry name" value="TPR-like_helical_dom_sf"/>
</dbReference>
<gene>
    <name evidence="4" type="primary">KLC1</name>
    <name evidence="4" type="ORF">BLAG_LOCUS24364</name>
</gene>
<evidence type="ECO:0000256" key="1">
    <source>
        <dbReference type="PROSITE-ProRule" id="PRU00339"/>
    </source>
</evidence>
<dbReference type="AlphaFoldDB" id="A0A8K0F2S1"/>
<keyword evidence="5" id="KW-1185">Reference proteome</keyword>
<sequence length="946" mass="105679">MSSLADKLQKLLELLITSRAGENFKTSRRVHFTRRDPAVTVQYVSRGRQAGKLESYFPEPIREEAYCHVTGGAGVGEMFRRMTLKHEKETNNSGSRGPKPVNVTTSSSSVPEGHDLSAKETSRQYKVHLKKGDKAVQRGDLDSAEQHFAAALKLVHVRDPTGLQYEKEVAPLHKLGDVYCRRGCQTGDGGEFVKAAALYQAAVARSRVQNKILENAINETEILFLKHTLKIDHVNPSKTEKHKNQLKEIRNQIKLEIESLDEEGFPFMDEDAEEEEEITGLEQLHEEMATYLRRELVYQMEAERADAVRQIFENIAKDRKTFITQLVDECIEVMGPPPCKYALIGLGSQATGLVTPYSDLEFAILVEKENEANVAYFRRLTHYLHLKVVNLGETILPAMGIKSLNDFCSDDPLDNWFYDSVTPRGFAFDGSMPKASKTPLGRQGTETEPPSELIRTPRNMAGILENDASVYLKEGYHLCSVLRNGCLLAGEQSLADDYDAIVAETLTARGGEMARQLARETIQENVANFDEELPVSFTDVLLDVKKEIYRFPATAVDCLALSFNIIPTTVWQTIEVMESSEAFSEENAHHLKVLVSISAELRLRTYIANDGQKENLSALASMPATRDNNSGESITDLQKQGLEMTKRLYGGMHPNTADGMNNLSGVMWRLGQHKKAICYSETALEILKMTYGPSTAHPDIAVALINLGTLYNEIGDCGKSARYFEEAQHILQAIPGSDPAHPFIAATLREMGFALHGLGNYSTSIDHLERELNVLQAIHGAAHPHITPKLHCIGVSWLRLGNNRKAIDCFEKALQIQRSVYGSRAENHEIAACPRPGLPVVIIEKREESPSEEERTFFLLREDKREERRDDGVNGGTVGIRPENIPLSSPGPIRHKTCRAERSKGQSLSLRRWLSGKSPSESRTGRLFVKTFCEDYTIVGGEQCRR</sequence>
<evidence type="ECO:0000313" key="4">
    <source>
        <dbReference type="EMBL" id="CAH1272828.1"/>
    </source>
</evidence>
<evidence type="ECO:0000313" key="5">
    <source>
        <dbReference type="Proteomes" id="UP000838412"/>
    </source>
</evidence>
<feature type="region of interest" description="Disordered" evidence="2">
    <location>
        <begin position="432"/>
        <end position="452"/>
    </location>
</feature>
<accession>A0A8K0F2S1</accession>
<dbReference type="Gene3D" id="1.25.40.10">
    <property type="entry name" value="Tetratricopeptide repeat domain"/>
    <property type="match status" value="1"/>
</dbReference>
<dbReference type="PANTHER" id="PTHR19959">
    <property type="entry name" value="KINESIN LIGHT CHAIN"/>
    <property type="match status" value="1"/>
</dbReference>
<dbReference type="SUPFAM" id="SSF48452">
    <property type="entry name" value="TPR-like"/>
    <property type="match status" value="2"/>
</dbReference>
<proteinExistence type="predicted"/>